<sequence length="237" mass="24700">RLGRSRATLVLLLDDAGSIPLPTVRRLVALAGDTDGAMRVVLFAAEDVRTARILEALGADALTLRFSEPMSAEETADYIHARLAHAGAPMALVRRFDSEVVAQLHVESAGIPRELHKLAGEVYHQAESAAVTRAPAPDPRETPAVSALQAPPSPSEPSGTVASEPEPESIAEPEPVPEPEPAAESPASSSRLVVLGLLVIAILLAAVPLLRGGFPWKLATRGADPVVAPTAGEQPEG</sequence>
<comment type="caution">
    <text evidence="3">The sequence shown here is derived from an EMBL/GenBank/DDBJ whole genome shotgun (WGS) entry which is preliminary data.</text>
</comment>
<feature type="region of interest" description="Disordered" evidence="1">
    <location>
        <begin position="130"/>
        <end position="185"/>
    </location>
</feature>
<gene>
    <name evidence="3" type="ORF">S01H1_76066</name>
</gene>
<proteinExistence type="predicted"/>
<feature type="non-terminal residue" evidence="3">
    <location>
        <position position="1"/>
    </location>
</feature>
<keyword evidence="2" id="KW-0472">Membrane</keyword>
<keyword evidence="2" id="KW-1133">Transmembrane helix</keyword>
<feature type="transmembrane region" description="Helical" evidence="2">
    <location>
        <begin position="192"/>
        <end position="210"/>
    </location>
</feature>
<reference evidence="3" key="1">
    <citation type="journal article" date="2014" name="Front. Microbiol.">
        <title>High frequency of phylogenetically diverse reductive dehalogenase-homologous genes in deep subseafloor sedimentary metagenomes.</title>
        <authorList>
            <person name="Kawai M."/>
            <person name="Futagami T."/>
            <person name="Toyoda A."/>
            <person name="Takaki Y."/>
            <person name="Nishi S."/>
            <person name="Hori S."/>
            <person name="Arai W."/>
            <person name="Tsubouchi T."/>
            <person name="Morono Y."/>
            <person name="Uchiyama I."/>
            <person name="Ito T."/>
            <person name="Fujiyama A."/>
            <person name="Inagaki F."/>
            <person name="Takami H."/>
        </authorList>
    </citation>
    <scope>NUCLEOTIDE SEQUENCE</scope>
    <source>
        <strain evidence="3">Expedition CK06-06</strain>
    </source>
</reference>
<evidence type="ECO:0000256" key="1">
    <source>
        <dbReference type="SAM" id="MobiDB-lite"/>
    </source>
</evidence>
<evidence type="ECO:0000313" key="3">
    <source>
        <dbReference type="EMBL" id="GAG52918.1"/>
    </source>
</evidence>
<accession>X0YXB0</accession>
<dbReference type="EMBL" id="BARS01051024">
    <property type="protein sequence ID" value="GAG52918.1"/>
    <property type="molecule type" value="Genomic_DNA"/>
</dbReference>
<dbReference type="AlphaFoldDB" id="X0YXB0"/>
<feature type="non-terminal residue" evidence="3">
    <location>
        <position position="237"/>
    </location>
</feature>
<evidence type="ECO:0000256" key="2">
    <source>
        <dbReference type="SAM" id="Phobius"/>
    </source>
</evidence>
<feature type="compositionally biased region" description="Acidic residues" evidence="1">
    <location>
        <begin position="165"/>
        <end position="177"/>
    </location>
</feature>
<keyword evidence="2" id="KW-0812">Transmembrane</keyword>
<protein>
    <submittedName>
        <fullName evidence="3">Uncharacterized protein</fullName>
    </submittedName>
</protein>
<organism evidence="3">
    <name type="scientific">marine sediment metagenome</name>
    <dbReference type="NCBI Taxonomy" id="412755"/>
    <lineage>
        <taxon>unclassified sequences</taxon>
        <taxon>metagenomes</taxon>
        <taxon>ecological metagenomes</taxon>
    </lineage>
</organism>
<name>X0YXB0_9ZZZZ</name>